<organism evidence="1 2">
    <name type="scientific">Candidatus Desulfosporosinus infrequens</name>
    <dbReference type="NCBI Taxonomy" id="2043169"/>
    <lineage>
        <taxon>Bacteria</taxon>
        <taxon>Bacillati</taxon>
        <taxon>Bacillota</taxon>
        <taxon>Clostridia</taxon>
        <taxon>Eubacteriales</taxon>
        <taxon>Desulfitobacteriaceae</taxon>
        <taxon>Desulfosporosinus</taxon>
    </lineage>
</organism>
<evidence type="ECO:0000313" key="1">
    <source>
        <dbReference type="EMBL" id="SPF50970.1"/>
    </source>
</evidence>
<dbReference type="EMBL" id="OMOF01000437">
    <property type="protein sequence ID" value="SPF50970.1"/>
    <property type="molecule type" value="Genomic_DNA"/>
</dbReference>
<gene>
    <name evidence="1" type="ORF">SBF1_4920008</name>
</gene>
<sequence length="41" mass="5021">MMKAQMNFNRGYFDEFKDQDYRYYWKPTSEILQPGCSTRSS</sequence>
<protein>
    <submittedName>
        <fullName evidence="1">Uncharacterized protein</fullName>
    </submittedName>
</protein>
<accession>A0A2U3LGL2</accession>
<reference evidence="2" key="1">
    <citation type="submission" date="2018-02" db="EMBL/GenBank/DDBJ databases">
        <authorList>
            <person name="Hausmann B."/>
        </authorList>
    </citation>
    <scope>NUCLEOTIDE SEQUENCE [LARGE SCALE GENOMIC DNA]</scope>
    <source>
        <strain evidence="2">Peat soil MAG SbF1</strain>
    </source>
</reference>
<evidence type="ECO:0000313" key="2">
    <source>
        <dbReference type="Proteomes" id="UP000238916"/>
    </source>
</evidence>
<dbReference type="AlphaFoldDB" id="A0A2U3LGL2"/>
<name>A0A2U3LGL2_9FIRM</name>
<dbReference type="Proteomes" id="UP000238916">
    <property type="component" value="Unassembled WGS sequence"/>
</dbReference>
<proteinExistence type="predicted"/>